<dbReference type="AlphaFoldDB" id="A0A699Q9V0"/>
<reference evidence="4" key="1">
    <citation type="journal article" date="2019" name="Sci. Rep.">
        <title>Draft genome of Tanacetum cinerariifolium, the natural source of mosquito coil.</title>
        <authorList>
            <person name="Yamashiro T."/>
            <person name="Shiraishi A."/>
            <person name="Satake H."/>
            <person name="Nakayama K."/>
        </authorList>
    </citation>
    <scope>NUCLEOTIDE SEQUENCE</scope>
</reference>
<feature type="compositionally biased region" description="Low complexity" evidence="2">
    <location>
        <begin position="73"/>
        <end position="96"/>
    </location>
</feature>
<accession>A0A699Q9V0</accession>
<dbReference type="Gene3D" id="4.10.60.10">
    <property type="entry name" value="Zinc finger, CCHC-type"/>
    <property type="match status" value="1"/>
</dbReference>
<dbReference type="EMBL" id="BKCJ010987660">
    <property type="protein sequence ID" value="GFC60967.1"/>
    <property type="molecule type" value="Genomic_DNA"/>
</dbReference>
<dbReference type="InterPro" id="IPR036875">
    <property type="entry name" value="Znf_CCHC_sf"/>
</dbReference>
<feature type="region of interest" description="Disordered" evidence="2">
    <location>
        <begin position="52"/>
        <end position="108"/>
    </location>
</feature>
<proteinExistence type="predicted"/>
<evidence type="ECO:0000256" key="2">
    <source>
        <dbReference type="SAM" id="MobiDB-lite"/>
    </source>
</evidence>
<dbReference type="PROSITE" id="PS50158">
    <property type="entry name" value="ZF_CCHC"/>
    <property type="match status" value="1"/>
</dbReference>
<evidence type="ECO:0000313" key="4">
    <source>
        <dbReference type="EMBL" id="GFC60967.1"/>
    </source>
</evidence>
<sequence>MCPDLVPNEKKKIERYMKGFPERIKGNITSARPTTRHDAVNLKRELVEQAVQGKAARANENNKRRWEEHQRNHPNNNNPNNRNCNRNNNNNTQYHQQNRRQETARAYAAAPAKGKTYAGNLPKCNRCNLHHIGRFPPKCRRCQRVGHIEVDCRTRLPGTNENPLRNVTCYGCGEKGHLRHQCPKGRNQWNKGACARAYVVVQRYVLT</sequence>
<evidence type="ECO:0000259" key="3">
    <source>
        <dbReference type="PROSITE" id="PS50158"/>
    </source>
</evidence>
<keyword evidence="1" id="KW-0862">Zinc</keyword>
<dbReference type="InterPro" id="IPR001878">
    <property type="entry name" value="Znf_CCHC"/>
</dbReference>
<feature type="compositionally biased region" description="Basic and acidic residues" evidence="2">
    <location>
        <begin position="60"/>
        <end position="71"/>
    </location>
</feature>
<dbReference type="GO" id="GO:0008270">
    <property type="term" value="F:zinc ion binding"/>
    <property type="evidence" value="ECO:0007669"/>
    <property type="project" value="UniProtKB-KW"/>
</dbReference>
<keyword evidence="1" id="KW-0863">Zinc-finger</keyword>
<name>A0A699Q9V0_TANCI</name>
<feature type="domain" description="CCHC-type" evidence="3">
    <location>
        <begin position="169"/>
        <end position="184"/>
    </location>
</feature>
<organism evidence="4">
    <name type="scientific">Tanacetum cinerariifolium</name>
    <name type="common">Dalmatian daisy</name>
    <name type="synonym">Chrysanthemum cinerariifolium</name>
    <dbReference type="NCBI Taxonomy" id="118510"/>
    <lineage>
        <taxon>Eukaryota</taxon>
        <taxon>Viridiplantae</taxon>
        <taxon>Streptophyta</taxon>
        <taxon>Embryophyta</taxon>
        <taxon>Tracheophyta</taxon>
        <taxon>Spermatophyta</taxon>
        <taxon>Magnoliopsida</taxon>
        <taxon>eudicotyledons</taxon>
        <taxon>Gunneridae</taxon>
        <taxon>Pentapetalae</taxon>
        <taxon>asterids</taxon>
        <taxon>campanulids</taxon>
        <taxon>Asterales</taxon>
        <taxon>Asteraceae</taxon>
        <taxon>Asteroideae</taxon>
        <taxon>Anthemideae</taxon>
        <taxon>Anthemidinae</taxon>
        <taxon>Tanacetum</taxon>
    </lineage>
</organism>
<dbReference type="GO" id="GO:0003676">
    <property type="term" value="F:nucleic acid binding"/>
    <property type="evidence" value="ECO:0007669"/>
    <property type="project" value="InterPro"/>
</dbReference>
<protein>
    <recommendedName>
        <fullName evidence="3">CCHC-type domain-containing protein</fullName>
    </recommendedName>
</protein>
<dbReference type="Pfam" id="PF00098">
    <property type="entry name" value="zf-CCHC"/>
    <property type="match status" value="2"/>
</dbReference>
<dbReference type="SMART" id="SM00343">
    <property type="entry name" value="ZnF_C2HC"/>
    <property type="match status" value="2"/>
</dbReference>
<keyword evidence="1" id="KW-0479">Metal-binding</keyword>
<gene>
    <name evidence="4" type="ORF">Tci_832937</name>
</gene>
<dbReference type="SUPFAM" id="SSF57756">
    <property type="entry name" value="Retrovirus zinc finger-like domains"/>
    <property type="match status" value="1"/>
</dbReference>
<evidence type="ECO:0000256" key="1">
    <source>
        <dbReference type="PROSITE-ProRule" id="PRU00047"/>
    </source>
</evidence>
<comment type="caution">
    <text evidence="4">The sequence shown here is derived from an EMBL/GenBank/DDBJ whole genome shotgun (WGS) entry which is preliminary data.</text>
</comment>